<dbReference type="InterPro" id="IPR053137">
    <property type="entry name" value="NLR-like"/>
</dbReference>
<dbReference type="AlphaFoldDB" id="W9WZ23"/>
<name>W9WZ23_9EURO</name>
<dbReference type="PANTHER" id="PTHR46082:SF6">
    <property type="entry name" value="AAA+ ATPASE DOMAIN-CONTAINING PROTEIN-RELATED"/>
    <property type="match status" value="1"/>
</dbReference>
<gene>
    <name evidence="2" type="ORF">A1O5_03212</name>
</gene>
<accession>W9WZ23</accession>
<dbReference type="Proteomes" id="UP000019471">
    <property type="component" value="Unassembled WGS sequence"/>
</dbReference>
<dbReference type="OrthoDB" id="5986190at2759"/>
<dbReference type="HOGENOM" id="CLU_1796285_0_0_1"/>
<comment type="caution">
    <text evidence="2">The sequence shown here is derived from an EMBL/GenBank/DDBJ whole genome shotgun (WGS) entry which is preliminary data.</text>
</comment>
<dbReference type="Pfam" id="PF13424">
    <property type="entry name" value="TPR_12"/>
    <property type="match status" value="1"/>
</dbReference>
<dbReference type="STRING" id="1182543.W9WZ23"/>
<feature type="region of interest" description="Disordered" evidence="1">
    <location>
        <begin position="1"/>
        <end position="20"/>
    </location>
</feature>
<feature type="compositionally biased region" description="Polar residues" evidence="1">
    <location>
        <begin position="1"/>
        <end position="14"/>
    </location>
</feature>
<evidence type="ECO:0000256" key="1">
    <source>
        <dbReference type="SAM" id="MobiDB-lite"/>
    </source>
</evidence>
<proteinExistence type="predicted"/>
<dbReference type="PANTHER" id="PTHR46082">
    <property type="entry name" value="ATP/GTP-BINDING PROTEIN-RELATED"/>
    <property type="match status" value="1"/>
</dbReference>
<dbReference type="Gene3D" id="1.25.40.10">
    <property type="entry name" value="Tetratricopeptide repeat domain"/>
    <property type="match status" value="1"/>
</dbReference>
<evidence type="ECO:0000313" key="2">
    <source>
        <dbReference type="EMBL" id="EXJ73452.1"/>
    </source>
</evidence>
<dbReference type="EMBL" id="AMGX01000004">
    <property type="protein sequence ID" value="EXJ73452.1"/>
    <property type="molecule type" value="Genomic_DNA"/>
</dbReference>
<sequence>MTISSMTNASPNTTLDDETANEGQDSAFIRDTIHIPSNESLPHDEDRVQRSVIKGIEHLDTPTSTNDNTISTDLDQNGSQEAEQLYIQVMETSLKVLGAEHVSTLTIMAHLASTYRSQRRWKEAEELDARLLEARMRVLGAEGL</sequence>
<reference evidence="2 3" key="1">
    <citation type="submission" date="2013-03" db="EMBL/GenBank/DDBJ databases">
        <title>The Genome Sequence of Cladophialophora psammophila CBS 110553.</title>
        <authorList>
            <consortium name="The Broad Institute Genomics Platform"/>
            <person name="Cuomo C."/>
            <person name="de Hoog S."/>
            <person name="Gorbushina A."/>
            <person name="Walker B."/>
            <person name="Young S.K."/>
            <person name="Zeng Q."/>
            <person name="Gargeya S."/>
            <person name="Fitzgerald M."/>
            <person name="Haas B."/>
            <person name="Abouelleil A."/>
            <person name="Allen A.W."/>
            <person name="Alvarado L."/>
            <person name="Arachchi H.M."/>
            <person name="Berlin A.M."/>
            <person name="Chapman S.B."/>
            <person name="Gainer-Dewar J."/>
            <person name="Goldberg J."/>
            <person name="Griggs A."/>
            <person name="Gujja S."/>
            <person name="Hansen M."/>
            <person name="Howarth C."/>
            <person name="Imamovic A."/>
            <person name="Ireland A."/>
            <person name="Larimer J."/>
            <person name="McCowan C."/>
            <person name="Murphy C."/>
            <person name="Pearson M."/>
            <person name="Poon T.W."/>
            <person name="Priest M."/>
            <person name="Roberts A."/>
            <person name="Saif S."/>
            <person name="Shea T."/>
            <person name="Sisk P."/>
            <person name="Sykes S."/>
            <person name="Wortman J."/>
            <person name="Nusbaum C."/>
            <person name="Birren B."/>
        </authorList>
    </citation>
    <scope>NUCLEOTIDE SEQUENCE [LARGE SCALE GENOMIC DNA]</scope>
    <source>
        <strain evidence="2 3">CBS 110553</strain>
    </source>
</reference>
<dbReference type="GeneID" id="19187942"/>
<dbReference type="InterPro" id="IPR011990">
    <property type="entry name" value="TPR-like_helical_dom_sf"/>
</dbReference>
<evidence type="ECO:0008006" key="4">
    <source>
        <dbReference type="Google" id="ProtNLM"/>
    </source>
</evidence>
<evidence type="ECO:0000313" key="3">
    <source>
        <dbReference type="Proteomes" id="UP000019471"/>
    </source>
</evidence>
<organism evidence="2 3">
    <name type="scientific">Cladophialophora psammophila CBS 110553</name>
    <dbReference type="NCBI Taxonomy" id="1182543"/>
    <lineage>
        <taxon>Eukaryota</taxon>
        <taxon>Fungi</taxon>
        <taxon>Dikarya</taxon>
        <taxon>Ascomycota</taxon>
        <taxon>Pezizomycotina</taxon>
        <taxon>Eurotiomycetes</taxon>
        <taxon>Chaetothyriomycetidae</taxon>
        <taxon>Chaetothyriales</taxon>
        <taxon>Herpotrichiellaceae</taxon>
        <taxon>Cladophialophora</taxon>
    </lineage>
</organism>
<dbReference type="RefSeq" id="XP_007742015.1">
    <property type="nucleotide sequence ID" value="XM_007743825.1"/>
</dbReference>
<protein>
    <recommendedName>
        <fullName evidence="4">Kinesin light chain</fullName>
    </recommendedName>
</protein>
<keyword evidence="3" id="KW-1185">Reference proteome</keyword>